<dbReference type="RefSeq" id="WP_238707579.1">
    <property type="nucleotide sequence ID" value="NZ_BKBW01000002.1"/>
</dbReference>
<dbReference type="AlphaFoldDB" id="A0A5A7M8A3"/>
<proteinExistence type="predicted"/>
<organism evidence="1 2">
    <name type="scientific">Comamonas testosteroni</name>
    <name type="common">Pseudomonas testosteroni</name>
    <dbReference type="NCBI Taxonomy" id="285"/>
    <lineage>
        <taxon>Bacteria</taxon>
        <taxon>Pseudomonadati</taxon>
        <taxon>Pseudomonadota</taxon>
        <taxon>Betaproteobacteria</taxon>
        <taxon>Burkholderiales</taxon>
        <taxon>Comamonadaceae</taxon>
        <taxon>Comamonas</taxon>
    </lineage>
</organism>
<reference evidence="1 2" key="1">
    <citation type="journal article" date="2019" name="Microbiol. Resour. Announc.">
        <title>Draft Genome Sequence of Comamonas testosteroni TA441, a Bacterium That Has a Cryptic Phenol Degradation Gene Cluster.</title>
        <authorList>
            <person name="Arai H."/>
            <person name="Ishii M."/>
        </authorList>
    </citation>
    <scope>NUCLEOTIDE SEQUENCE [LARGE SCALE GENOMIC DNA]</scope>
    <source>
        <strain evidence="1 2">TA441</strain>
    </source>
</reference>
<evidence type="ECO:0000313" key="2">
    <source>
        <dbReference type="Proteomes" id="UP000323105"/>
    </source>
</evidence>
<comment type="caution">
    <text evidence="1">The sequence shown here is derived from an EMBL/GenBank/DDBJ whole genome shotgun (WGS) entry which is preliminary data.</text>
</comment>
<gene>
    <name evidence="1" type="ORF">CTTA_0947</name>
</gene>
<accession>A0A5A7M8A3</accession>
<name>A0A5A7M8A3_COMTE</name>
<dbReference type="EMBL" id="BKBW01000002">
    <property type="protein sequence ID" value="GEQ73942.1"/>
    <property type="molecule type" value="Genomic_DNA"/>
</dbReference>
<protein>
    <submittedName>
        <fullName evidence="1">Uncharacterized protein</fullName>
    </submittedName>
</protein>
<evidence type="ECO:0000313" key="1">
    <source>
        <dbReference type="EMBL" id="GEQ73942.1"/>
    </source>
</evidence>
<dbReference type="Proteomes" id="UP000323105">
    <property type="component" value="Unassembled WGS sequence"/>
</dbReference>
<sequence>MTGGGGLFPQLSRLLEVAEAHADAWSEAHQPMVWAVFCALHKDAALSFKAGRGRIAKSDLDMRHLRQKYQESLFASSSHYPRRRLCAYRRELATWAGSRQSLKPAHFGKLSPAARLQH</sequence>